<accession>A0A4Y3RLI7</accession>
<dbReference type="OrthoDB" id="9802426at2"/>
<feature type="modified residue" description="4-aspartylphosphate" evidence="2">
    <location>
        <position position="51"/>
    </location>
</feature>
<evidence type="ECO:0000256" key="1">
    <source>
        <dbReference type="ARBA" id="ARBA00023125"/>
    </source>
</evidence>
<dbReference type="SMART" id="SM00448">
    <property type="entry name" value="REC"/>
    <property type="match status" value="1"/>
</dbReference>
<protein>
    <submittedName>
        <fullName evidence="6">DNA-binding response regulator</fullName>
    </submittedName>
</protein>
<dbReference type="GO" id="GO:0032993">
    <property type="term" value="C:protein-DNA complex"/>
    <property type="evidence" value="ECO:0007669"/>
    <property type="project" value="TreeGrafter"/>
</dbReference>
<dbReference type="InterPro" id="IPR039420">
    <property type="entry name" value="WalR-like"/>
</dbReference>
<evidence type="ECO:0000313" key="6">
    <source>
        <dbReference type="EMBL" id="GEB57587.1"/>
    </source>
</evidence>
<dbReference type="PANTHER" id="PTHR48111">
    <property type="entry name" value="REGULATOR OF RPOS"/>
    <property type="match status" value="1"/>
</dbReference>
<evidence type="ECO:0000313" key="7">
    <source>
        <dbReference type="Proteomes" id="UP000315226"/>
    </source>
</evidence>
<dbReference type="Gene3D" id="3.40.50.2300">
    <property type="match status" value="1"/>
</dbReference>
<dbReference type="PANTHER" id="PTHR48111:SF36">
    <property type="entry name" value="TRANSCRIPTIONAL REGULATORY PROTEIN CUTR"/>
    <property type="match status" value="1"/>
</dbReference>
<evidence type="ECO:0000259" key="4">
    <source>
        <dbReference type="PROSITE" id="PS50110"/>
    </source>
</evidence>
<dbReference type="GO" id="GO:0005829">
    <property type="term" value="C:cytosol"/>
    <property type="evidence" value="ECO:0007669"/>
    <property type="project" value="TreeGrafter"/>
</dbReference>
<dbReference type="GO" id="GO:0000156">
    <property type="term" value="F:phosphorelay response regulator activity"/>
    <property type="evidence" value="ECO:0007669"/>
    <property type="project" value="TreeGrafter"/>
</dbReference>
<dbReference type="RefSeq" id="WP_141297119.1">
    <property type="nucleotide sequence ID" value="NZ_BJMN01000019.1"/>
</dbReference>
<dbReference type="InterPro" id="IPR001867">
    <property type="entry name" value="OmpR/PhoB-type_DNA-bd"/>
</dbReference>
<dbReference type="SMART" id="SM00862">
    <property type="entry name" value="Trans_reg_C"/>
    <property type="match status" value="1"/>
</dbReference>
<keyword evidence="7" id="KW-1185">Reference proteome</keyword>
<dbReference type="InterPro" id="IPR011006">
    <property type="entry name" value="CheY-like_superfamily"/>
</dbReference>
<keyword evidence="1 3" id="KW-0238">DNA-binding</keyword>
<dbReference type="Gene3D" id="1.10.10.10">
    <property type="entry name" value="Winged helix-like DNA-binding domain superfamily/Winged helix DNA-binding domain"/>
    <property type="match status" value="1"/>
</dbReference>
<sequence length="218" mass="23498">MRVLIVEDEAELATMLAEGLREEGMVCEIAHDGARALEMTAAASYDVLVLDRDLPLLSGDAVCRALNTAGYPARILMLTAAGALTDLVEGLGQGADDYMTKPFSYLELIARLRALGRRASTGATATVLSRQGVSLDTVRRVAERDGRPLRLTPRELGVLELLLAADGAPVTTEELKDRLWDAALDPATTAVRVTVHALRRKLGEPSLVHHDPGFGYRL</sequence>
<reference evidence="6 7" key="1">
    <citation type="submission" date="2019-06" db="EMBL/GenBank/DDBJ databases">
        <title>Whole genome shotgun sequence of Streptomyces gardneri NBRC 12865.</title>
        <authorList>
            <person name="Hosoyama A."/>
            <person name="Uohara A."/>
            <person name="Ohji S."/>
            <person name="Ichikawa N."/>
        </authorList>
    </citation>
    <scope>NUCLEOTIDE SEQUENCE [LARGE SCALE GENOMIC DNA]</scope>
    <source>
        <strain evidence="6 7">NBRC 12865</strain>
    </source>
</reference>
<dbReference type="InterPro" id="IPR001789">
    <property type="entry name" value="Sig_transdc_resp-reg_receiver"/>
</dbReference>
<dbReference type="SUPFAM" id="SSF46894">
    <property type="entry name" value="C-terminal effector domain of the bipartite response regulators"/>
    <property type="match status" value="1"/>
</dbReference>
<gene>
    <name evidence="6" type="ORF">SGA01_31920</name>
</gene>
<dbReference type="InterPro" id="IPR036388">
    <property type="entry name" value="WH-like_DNA-bd_sf"/>
</dbReference>
<name>A0A4Y3RLI7_9ACTN</name>
<dbReference type="GO" id="GO:0000976">
    <property type="term" value="F:transcription cis-regulatory region binding"/>
    <property type="evidence" value="ECO:0007669"/>
    <property type="project" value="TreeGrafter"/>
</dbReference>
<dbReference type="EMBL" id="BJMN01000019">
    <property type="protein sequence ID" value="GEB57587.1"/>
    <property type="molecule type" value="Genomic_DNA"/>
</dbReference>
<dbReference type="SUPFAM" id="SSF52172">
    <property type="entry name" value="CheY-like"/>
    <property type="match status" value="1"/>
</dbReference>
<keyword evidence="2" id="KW-0597">Phosphoprotein</keyword>
<dbReference type="Pfam" id="PF00486">
    <property type="entry name" value="Trans_reg_C"/>
    <property type="match status" value="1"/>
</dbReference>
<dbReference type="GO" id="GO:0006355">
    <property type="term" value="P:regulation of DNA-templated transcription"/>
    <property type="evidence" value="ECO:0007669"/>
    <property type="project" value="InterPro"/>
</dbReference>
<dbReference type="AlphaFoldDB" id="A0A4Y3RLI7"/>
<organism evidence="6 7">
    <name type="scientific">Streptomyces gardneri</name>
    <dbReference type="NCBI Taxonomy" id="66892"/>
    <lineage>
        <taxon>Bacteria</taxon>
        <taxon>Bacillati</taxon>
        <taxon>Actinomycetota</taxon>
        <taxon>Actinomycetes</taxon>
        <taxon>Kitasatosporales</taxon>
        <taxon>Streptomycetaceae</taxon>
        <taxon>Streptomyces</taxon>
    </lineage>
</organism>
<comment type="caution">
    <text evidence="6">The sequence shown here is derived from an EMBL/GenBank/DDBJ whole genome shotgun (WGS) entry which is preliminary data.</text>
</comment>
<evidence type="ECO:0000256" key="3">
    <source>
        <dbReference type="PROSITE-ProRule" id="PRU01091"/>
    </source>
</evidence>
<evidence type="ECO:0000256" key="2">
    <source>
        <dbReference type="PROSITE-ProRule" id="PRU00169"/>
    </source>
</evidence>
<dbReference type="PROSITE" id="PS50110">
    <property type="entry name" value="RESPONSE_REGULATORY"/>
    <property type="match status" value="1"/>
</dbReference>
<feature type="DNA-binding region" description="OmpR/PhoB-type" evidence="3">
    <location>
        <begin position="125"/>
        <end position="218"/>
    </location>
</feature>
<dbReference type="Proteomes" id="UP000315226">
    <property type="component" value="Unassembled WGS sequence"/>
</dbReference>
<evidence type="ECO:0000259" key="5">
    <source>
        <dbReference type="PROSITE" id="PS51755"/>
    </source>
</evidence>
<proteinExistence type="predicted"/>
<dbReference type="Gene3D" id="6.10.250.690">
    <property type="match status" value="1"/>
</dbReference>
<feature type="domain" description="OmpR/PhoB-type" evidence="5">
    <location>
        <begin position="125"/>
        <end position="218"/>
    </location>
</feature>
<dbReference type="CDD" id="cd00383">
    <property type="entry name" value="trans_reg_C"/>
    <property type="match status" value="1"/>
</dbReference>
<feature type="domain" description="Response regulatory" evidence="4">
    <location>
        <begin position="2"/>
        <end position="116"/>
    </location>
</feature>
<dbReference type="Pfam" id="PF00072">
    <property type="entry name" value="Response_reg"/>
    <property type="match status" value="1"/>
</dbReference>
<dbReference type="PROSITE" id="PS51755">
    <property type="entry name" value="OMPR_PHOB"/>
    <property type="match status" value="1"/>
</dbReference>
<dbReference type="InterPro" id="IPR016032">
    <property type="entry name" value="Sig_transdc_resp-reg_C-effctor"/>
</dbReference>